<evidence type="ECO:0000256" key="1">
    <source>
        <dbReference type="ARBA" id="ARBA00004418"/>
    </source>
</evidence>
<dbReference type="SUPFAM" id="SSF48230">
    <property type="entry name" value="Chondroitin AC/alginate lyase"/>
    <property type="match status" value="1"/>
</dbReference>
<dbReference type="PANTHER" id="PTHR39210">
    <property type="entry name" value="HEPARIN-SULFATE LYASE"/>
    <property type="match status" value="1"/>
</dbReference>
<dbReference type="Gene3D" id="2.70.98.70">
    <property type="match status" value="1"/>
</dbReference>
<evidence type="ECO:0000259" key="6">
    <source>
        <dbReference type="Pfam" id="PF16889"/>
    </source>
</evidence>
<comment type="caution">
    <text evidence="7">The sequence shown here is derived from an EMBL/GenBank/DDBJ whole genome shotgun (WGS) entry which is preliminary data.</text>
</comment>
<dbReference type="GO" id="GO:0042597">
    <property type="term" value="C:periplasmic space"/>
    <property type="evidence" value="ECO:0007669"/>
    <property type="project" value="UniProtKB-SubCell"/>
</dbReference>
<evidence type="ECO:0000256" key="2">
    <source>
        <dbReference type="ARBA" id="ARBA00022729"/>
    </source>
</evidence>
<organism evidence="7 8">
    <name type="scientific">Vagococcus bubulae</name>
    <dbReference type="NCBI Taxonomy" id="1977868"/>
    <lineage>
        <taxon>Bacteria</taxon>
        <taxon>Bacillati</taxon>
        <taxon>Bacillota</taxon>
        <taxon>Bacilli</taxon>
        <taxon>Lactobacillales</taxon>
        <taxon>Enterococcaceae</taxon>
        <taxon>Vagococcus</taxon>
    </lineage>
</organism>
<dbReference type="Proteomes" id="UP000288490">
    <property type="component" value="Unassembled WGS sequence"/>
</dbReference>
<gene>
    <name evidence="7" type="ORF">CBF36_04275</name>
</gene>
<dbReference type="InterPro" id="IPR031680">
    <property type="entry name" value="Hepar_II_III_N"/>
</dbReference>
<dbReference type="InterPro" id="IPR008929">
    <property type="entry name" value="Chondroitin_lyas"/>
</dbReference>
<dbReference type="AlphaFoldDB" id="A0A429ZN10"/>
<feature type="domain" description="Heparinase II/III-like C-terminal" evidence="5">
    <location>
        <begin position="359"/>
        <end position="554"/>
    </location>
</feature>
<dbReference type="Gene3D" id="1.50.10.100">
    <property type="entry name" value="Chondroitin AC/alginate lyase"/>
    <property type="match status" value="1"/>
</dbReference>
<keyword evidence="3" id="KW-0574">Periplasm</keyword>
<dbReference type="Pfam" id="PF07940">
    <property type="entry name" value="Hepar_II_III_C"/>
    <property type="match status" value="1"/>
</dbReference>
<feature type="domain" description="Heparin-sulfate lyase N-terminal" evidence="6">
    <location>
        <begin position="24"/>
        <end position="273"/>
    </location>
</feature>
<accession>A0A429ZN10</accession>
<dbReference type="OrthoDB" id="7335480at2"/>
<evidence type="ECO:0000256" key="3">
    <source>
        <dbReference type="ARBA" id="ARBA00022764"/>
    </source>
</evidence>
<sequence>MAQSFFDNQEPNSVLLFENSQLLLKNHFQFIHPYDMEPCKEVVAFDAGIDWEYIPFDDEEWNYMLNRQEYLLDLCVSFDITSDKKYLEKGKEFIFDWISKNGTTINWRTIDTGIRLTYWQVMLSYLKKESLLSELEKETVQQSIHQQITYLDDNYIDKYDLSNWGILITTGFFIMTQGYSESCVQEIHDRMLSRLKKQLRLQIQPSGNHWEQSPLYFMEVLRSLVFIHQSQVLRDDPVQKLLEEKIFSMYRFMPHFVTPNGTTILQGDTDEMRVKDVIQTISLIYKQPLPVLFGESVSVDYMMLYFSQKKLTITTWKKEIKNNISKNSVTSMSDDYTGNYYFRSDWSSSASYCHLYNGNLGSGHGHLSLGHVDLSLRGDNLFVDSGRLTYTESKLRETLKESMQHNTVVINDQPFGNAINSWGYSEVPTSLANRSYEDSYFWSVRSMYLDNQLYGTFKVVRTVLYLKELDSFVILDQVIETPSSVFSHLTRQFHLNPNVGIKKVSTKLVLTIRDDDYYLSFGKSNLTIEPSVYSPKYNELVVNEKIITTSTQPSQALLVTPHKHVSLEKVHVSKTDNGLVEDNQCFALKVTEGSQEWLIYSMIEDTYSGHKLYLIDNHEVYGQLGVVKVKSEQELGYTRLF</sequence>
<dbReference type="GO" id="GO:0016829">
    <property type="term" value="F:lyase activity"/>
    <property type="evidence" value="ECO:0007669"/>
    <property type="project" value="UniProtKB-KW"/>
</dbReference>
<dbReference type="Pfam" id="PF16889">
    <property type="entry name" value="Hepar_II_III_N"/>
    <property type="match status" value="1"/>
</dbReference>
<name>A0A429ZN10_9ENTE</name>
<evidence type="ECO:0000313" key="8">
    <source>
        <dbReference type="Proteomes" id="UP000288490"/>
    </source>
</evidence>
<reference evidence="7 8" key="1">
    <citation type="submission" date="2017-05" db="EMBL/GenBank/DDBJ databases">
        <title>Vagococcus spp. assemblies.</title>
        <authorList>
            <person name="Gulvik C.A."/>
        </authorList>
    </citation>
    <scope>NUCLEOTIDE SEQUENCE [LARGE SCALE GENOMIC DNA]</scope>
    <source>
        <strain evidence="7 8">SS1994</strain>
    </source>
</reference>
<protein>
    <submittedName>
        <fullName evidence="7">Uncharacterized protein</fullName>
    </submittedName>
</protein>
<keyword evidence="4" id="KW-0456">Lyase</keyword>
<proteinExistence type="predicted"/>
<dbReference type="PANTHER" id="PTHR39210:SF1">
    <property type="entry name" value="HEPARIN-SULFATE LYASE"/>
    <property type="match status" value="1"/>
</dbReference>
<evidence type="ECO:0000313" key="7">
    <source>
        <dbReference type="EMBL" id="RST95092.1"/>
    </source>
</evidence>
<keyword evidence="8" id="KW-1185">Reference proteome</keyword>
<evidence type="ECO:0000256" key="4">
    <source>
        <dbReference type="ARBA" id="ARBA00023239"/>
    </source>
</evidence>
<dbReference type="InterPro" id="IPR012480">
    <property type="entry name" value="Hepar_II_III_C"/>
</dbReference>
<dbReference type="EMBL" id="NGJT01000005">
    <property type="protein sequence ID" value="RST95092.1"/>
    <property type="molecule type" value="Genomic_DNA"/>
</dbReference>
<keyword evidence="2" id="KW-0732">Signal</keyword>
<evidence type="ECO:0000259" key="5">
    <source>
        <dbReference type="Pfam" id="PF07940"/>
    </source>
</evidence>
<dbReference type="RefSeq" id="WP_125956922.1">
    <property type="nucleotide sequence ID" value="NZ_JAQEJV010000007.1"/>
</dbReference>
<comment type="subcellular location">
    <subcellularLocation>
        <location evidence="1">Periplasm</location>
    </subcellularLocation>
</comment>